<accession>A0ABV8UTZ8</accession>
<evidence type="ECO:0000313" key="1">
    <source>
        <dbReference type="EMBL" id="MFC4354221.1"/>
    </source>
</evidence>
<keyword evidence="2" id="KW-1185">Reference proteome</keyword>
<organism evidence="1 2">
    <name type="scientific">Chryseomicrobium palamuruense</name>
    <dbReference type="NCBI Taxonomy" id="682973"/>
    <lineage>
        <taxon>Bacteria</taxon>
        <taxon>Bacillati</taxon>
        <taxon>Bacillota</taxon>
        <taxon>Bacilli</taxon>
        <taxon>Bacillales</taxon>
        <taxon>Caryophanaceae</taxon>
        <taxon>Chryseomicrobium</taxon>
    </lineage>
</organism>
<reference evidence="2" key="1">
    <citation type="journal article" date="2019" name="Int. J. Syst. Evol. Microbiol.">
        <title>The Global Catalogue of Microorganisms (GCM) 10K type strain sequencing project: providing services to taxonomists for standard genome sequencing and annotation.</title>
        <authorList>
            <consortium name="The Broad Institute Genomics Platform"/>
            <consortium name="The Broad Institute Genome Sequencing Center for Infectious Disease"/>
            <person name="Wu L."/>
            <person name="Ma J."/>
        </authorList>
    </citation>
    <scope>NUCLEOTIDE SEQUENCE [LARGE SCALE GENOMIC DNA]</scope>
    <source>
        <strain evidence="2">CCUG 50353</strain>
    </source>
</reference>
<sequence length="83" mass="9775">MSSHELIACLCEGAMEKAIVEILLDNKRLIFEREQLLEEEVLRCRSAKNFERDHLNKTTNEKITVYRILDSKKENFSQVHNLV</sequence>
<protein>
    <submittedName>
        <fullName evidence="1">Uncharacterized protein</fullName>
    </submittedName>
</protein>
<gene>
    <name evidence="1" type="ORF">ACFO0S_03930</name>
</gene>
<dbReference type="EMBL" id="JBHSEF010000010">
    <property type="protein sequence ID" value="MFC4354221.1"/>
    <property type="molecule type" value="Genomic_DNA"/>
</dbReference>
<dbReference type="Proteomes" id="UP001595733">
    <property type="component" value="Unassembled WGS sequence"/>
</dbReference>
<name>A0ABV8UTZ8_9BACL</name>
<dbReference type="RefSeq" id="WP_378140431.1">
    <property type="nucleotide sequence ID" value="NZ_JBHSEF010000010.1"/>
</dbReference>
<comment type="caution">
    <text evidence="1">The sequence shown here is derived from an EMBL/GenBank/DDBJ whole genome shotgun (WGS) entry which is preliminary data.</text>
</comment>
<proteinExistence type="predicted"/>
<evidence type="ECO:0000313" key="2">
    <source>
        <dbReference type="Proteomes" id="UP001595733"/>
    </source>
</evidence>